<reference evidence="2" key="2">
    <citation type="journal article" date="2007" name="Science">
        <title>Draft genome sequence of the sexually transmitted pathogen Trichomonas vaginalis.</title>
        <authorList>
            <person name="Carlton J.M."/>
            <person name="Hirt R.P."/>
            <person name="Silva J.C."/>
            <person name="Delcher A.L."/>
            <person name="Schatz M."/>
            <person name="Zhao Q."/>
            <person name="Wortman J.R."/>
            <person name="Bidwell S.L."/>
            <person name="Alsmark U.C.M."/>
            <person name="Besteiro S."/>
            <person name="Sicheritz-Ponten T."/>
            <person name="Noel C.J."/>
            <person name="Dacks J.B."/>
            <person name="Foster P.G."/>
            <person name="Simillion C."/>
            <person name="Van de Peer Y."/>
            <person name="Miranda-Saavedra D."/>
            <person name="Barton G.J."/>
            <person name="Westrop G.D."/>
            <person name="Mueller S."/>
            <person name="Dessi D."/>
            <person name="Fiori P.L."/>
            <person name="Ren Q."/>
            <person name="Paulsen I."/>
            <person name="Zhang H."/>
            <person name="Bastida-Corcuera F.D."/>
            <person name="Simoes-Barbosa A."/>
            <person name="Brown M.T."/>
            <person name="Hayes R.D."/>
            <person name="Mukherjee M."/>
            <person name="Okumura C.Y."/>
            <person name="Schneider R."/>
            <person name="Smith A.J."/>
            <person name="Vanacova S."/>
            <person name="Villalvazo M."/>
            <person name="Haas B.J."/>
            <person name="Pertea M."/>
            <person name="Feldblyum T.V."/>
            <person name="Utterback T.R."/>
            <person name="Shu C.L."/>
            <person name="Osoegawa K."/>
            <person name="de Jong P.J."/>
            <person name="Hrdy I."/>
            <person name="Horvathova L."/>
            <person name="Zubacova Z."/>
            <person name="Dolezal P."/>
            <person name="Malik S.B."/>
            <person name="Logsdon J.M. Jr."/>
            <person name="Henze K."/>
            <person name="Gupta A."/>
            <person name="Wang C.C."/>
            <person name="Dunne R.L."/>
            <person name="Upcroft J.A."/>
            <person name="Upcroft P."/>
            <person name="White O."/>
            <person name="Salzberg S.L."/>
            <person name="Tang P."/>
            <person name="Chiu C.-H."/>
            <person name="Lee Y.-S."/>
            <person name="Embley T.M."/>
            <person name="Coombs G.H."/>
            <person name="Mottram J.C."/>
            <person name="Tachezy J."/>
            <person name="Fraser-Liggett C.M."/>
            <person name="Johnson P.J."/>
        </authorList>
    </citation>
    <scope>NUCLEOTIDE SEQUENCE [LARGE SCALE GENOMIC DNA]</scope>
    <source>
        <strain evidence="2">G3</strain>
    </source>
</reference>
<feature type="coiled-coil region" evidence="1">
    <location>
        <begin position="31"/>
        <end position="58"/>
    </location>
</feature>
<dbReference type="SMR" id="A2DCF4"/>
<dbReference type="VEuPathDB" id="TrichDB:TVAGG3_0957000"/>
<keyword evidence="3" id="KW-1185">Reference proteome</keyword>
<keyword evidence="1" id="KW-0175">Coiled coil</keyword>
<evidence type="ECO:0000313" key="2">
    <source>
        <dbReference type="EMBL" id="EAY21891.1"/>
    </source>
</evidence>
<dbReference type="AlphaFoldDB" id="A2DCF4"/>
<dbReference type="RefSeq" id="XP_001582877.1">
    <property type="nucleotide sequence ID" value="XM_001582827.1"/>
</dbReference>
<dbReference type="InParanoid" id="A2DCF4"/>
<dbReference type="Proteomes" id="UP000001542">
    <property type="component" value="Unassembled WGS sequence"/>
</dbReference>
<reference evidence="2" key="1">
    <citation type="submission" date="2006-10" db="EMBL/GenBank/DDBJ databases">
        <authorList>
            <person name="Amadeo P."/>
            <person name="Zhao Q."/>
            <person name="Wortman J."/>
            <person name="Fraser-Liggett C."/>
            <person name="Carlton J."/>
        </authorList>
    </citation>
    <scope>NUCLEOTIDE SEQUENCE</scope>
    <source>
        <strain evidence="2">G3</strain>
    </source>
</reference>
<sequence length="219" mass="25674">MNDAMETQKLADKNYLTDMNEFFGSQYDDANKELFADYESTLSEIKETNKEIQSGQEKHIEQTKDVYNDILKMSPYHDRMVEKKKWLDTTQRDRDKTVETLKKVGEKYNSTQKDTPEYKAIAKEYVKYVKEEKAVVKKFETENINFKKDNTEYQENFVVALSSDFIKDLESRAELATHQINTGMKIQKLVSELVYVDHGRNHELDDEIDVLTQIINQGA</sequence>
<organism evidence="2 3">
    <name type="scientific">Trichomonas vaginalis (strain ATCC PRA-98 / G3)</name>
    <dbReference type="NCBI Taxonomy" id="412133"/>
    <lineage>
        <taxon>Eukaryota</taxon>
        <taxon>Metamonada</taxon>
        <taxon>Parabasalia</taxon>
        <taxon>Trichomonadida</taxon>
        <taxon>Trichomonadidae</taxon>
        <taxon>Trichomonas</taxon>
    </lineage>
</organism>
<dbReference type="EMBL" id="DS113187">
    <property type="protein sequence ID" value="EAY21891.1"/>
    <property type="molecule type" value="Genomic_DNA"/>
</dbReference>
<dbReference type="VEuPathDB" id="TrichDB:TVAG_249510"/>
<proteinExistence type="predicted"/>
<accession>A2DCF4</accession>
<evidence type="ECO:0000256" key="1">
    <source>
        <dbReference type="SAM" id="Coils"/>
    </source>
</evidence>
<name>A2DCF4_TRIV3</name>
<protein>
    <submittedName>
        <fullName evidence="2">Uncharacterized protein</fullName>
    </submittedName>
</protein>
<dbReference type="KEGG" id="tva:5467443"/>
<gene>
    <name evidence="2" type="ORF">TVAG_249510</name>
</gene>
<evidence type="ECO:0000313" key="3">
    <source>
        <dbReference type="Proteomes" id="UP000001542"/>
    </source>
</evidence>